<keyword evidence="3" id="KW-1185">Reference proteome</keyword>
<accession>A0A2G9TRX8</accession>
<dbReference type="Proteomes" id="UP000230423">
    <property type="component" value="Unassembled WGS sequence"/>
</dbReference>
<gene>
    <name evidence="2" type="ORF">TELCIR_17851</name>
</gene>
<dbReference type="EMBL" id="KZ355049">
    <property type="protein sequence ID" value="PIO60648.1"/>
    <property type="molecule type" value="Genomic_DNA"/>
</dbReference>
<evidence type="ECO:0000313" key="2">
    <source>
        <dbReference type="EMBL" id="PIO60648.1"/>
    </source>
</evidence>
<evidence type="ECO:0000313" key="3">
    <source>
        <dbReference type="Proteomes" id="UP000230423"/>
    </source>
</evidence>
<protein>
    <submittedName>
        <fullName evidence="2">Uncharacterized protein</fullName>
    </submittedName>
</protein>
<dbReference type="AlphaFoldDB" id="A0A2G9TRX8"/>
<feature type="compositionally biased region" description="Basic and acidic residues" evidence="1">
    <location>
        <begin position="89"/>
        <end position="101"/>
    </location>
</feature>
<organism evidence="2 3">
    <name type="scientific">Teladorsagia circumcincta</name>
    <name type="common">Brown stomach worm</name>
    <name type="synonym">Ostertagia circumcincta</name>
    <dbReference type="NCBI Taxonomy" id="45464"/>
    <lineage>
        <taxon>Eukaryota</taxon>
        <taxon>Metazoa</taxon>
        <taxon>Ecdysozoa</taxon>
        <taxon>Nematoda</taxon>
        <taxon>Chromadorea</taxon>
        <taxon>Rhabditida</taxon>
        <taxon>Rhabditina</taxon>
        <taxon>Rhabditomorpha</taxon>
        <taxon>Strongyloidea</taxon>
        <taxon>Trichostrongylidae</taxon>
        <taxon>Teladorsagia</taxon>
    </lineage>
</organism>
<reference evidence="2 3" key="1">
    <citation type="submission" date="2015-09" db="EMBL/GenBank/DDBJ databases">
        <title>Draft genome of the parasitic nematode Teladorsagia circumcincta isolate WARC Sus (inbred).</title>
        <authorList>
            <person name="Mitreva M."/>
        </authorList>
    </citation>
    <scope>NUCLEOTIDE SEQUENCE [LARGE SCALE GENOMIC DNA]</scope>
    <source>
        <strain evidence="2 3">S</strain>
    </source>
</reference>
<feature type="region of interest" description="Disordered" evidence="1">
    <location>
        <begin position="82"/>
        <end position="101"/>
    </location>
</feature>
<evidence type="ECO:0000256" key="1">
    <source>
        <dbReference type="SAM" id="MobiDB-lite"/>
    </source>
</evidence>
<sequence>MSHTALATTIKDFHGYASLIQDSSLPFLKHAIAQFRAAAKNDTFITMAHLLLVGLVVLIQCGGKKKPDAAAGAGGAASGAAAPAAAAGGEKKEGEGEKKEE</sequence>
<name>A0A2G9TRX8_TELCI</name>
<proteinExistence type="predicted"/>